<dbReference type="AlphaFoldDB" id="A0A915DZX3"/>
<dbReference type="WBParaSite" id="jg24711">
    <property type="protein sequence ID" value="jg24711"/>
    <property type="gene ID" value="jg24711"/>
</dbReference>
<name>A0A915DZX3_9BILA</name>
<dbReference type="Proteomes" id="UP000887574">
    <property type="component" value="Unplaced"/>
</dbReference>
<keyword evidence="2" id="KW-1185">Reference proteome</keyword>
<feature type="compositionally biased region" description="Polar residues" evidence="1">
    <location>
        <begin position="151"/>
        <end position="163"/>
    </location>
</feature>
<reference evidence="3" key="1">
    <citation type="submission" date="2022-11" db="UniProtKB">
        <authorList>
            <consortium name="WormBaseParasite"/>
        </authorList>
    </citation>
    <scope>IDENTIFICATION</scope>
</reference>
<accession>A0A915DZX3</accession>
<evidence type="ECO:0000313" key="3">
    <source>
        <dbReference type="WBParaSite" id="jg24711"/>
    </source>
</evidence>
<evidence type="ECO:0000313" key="2">
    <source>
        <dbReference type="Proteomes" id="UP000887574"/>
    </source>
</evidence>
<protein>
    <submittedName>
        <fullName evidence="3">Uncharacterized protein</fullName>
    </submittedName>
</protein>
<organism evidence="2 3">
    <name type="scientific">Ditylenchus dipsaci</name>
    <dbReference type="NCBI Taxonomy" id="166011"/>
    <lineage>
        <taxon>Eukaryota</taxon>
        <taxon>Metazoa</taxon>
        <taxon>Ecdysozoa</taxon>
        <taxon>Nematoda</taxon>
        <taxon>Chromadorea</taxon>
        <taxon>Rhabditida</taxon>
        <taxon>Tylenchina</taxon>
        <taxon>Tylenchomorpha</taxon>
        <taxon>Sphaerularioidea</taxon>
        <taxon>Anguinidae</taxon>
        <taxon>Anguininae</taxon>
        <taxon>Ditylenchus</taxon>
    </lineage>
</organism>
<proteinExistence type="predicted"/>
<feature type="region of interest" description="Disordered" evidence="1">
    <location>
        <begin position="134"/>
        <end position="179"/>
    </location>
</feature>
<evidence type="ECO:0000256" key="1">
    <source>
        <dbReference type="SAM" id="MobiDB-lite"/>
    </source>
</evidence>
<sequence>MAEVPKVIVIPKSQPKVAEAIGSLLVQPGTVALEQDSRYIVKETELIQSATNQSSTDLGLFLDTEQRELDHQSRKMSSYFLVDDLGVFRRYVYDPNTLSYKIRFVFEVKLWKSTCYAQSSDTIPSSLRISHSLSDLETTEGPGKENDFKIRSQSTRNSLQNKRSLPELKTAASSNSKTDSNADFTKNLLMVVQSPSDSKKIRFSNPLSSIPNQPSSAAMSKRSFERNSTLRKVSLYFLGFLF</sequence>